<protein>
    <submittedName>
        <fullName evidence="2">Uncharacterized protein</fullName>
    </submittedName>
</protein>
<dbReference type="Proteomes" id="UP000548632">
    <property type="component" value="Unassembled WGS sequence"/>
</dbReference>
<dbReference type="AlphaFoldDB" id="A0A839HDB6"/>
<evidence type="ECO:0000256" key="1">
    <source>
        <dbReference type="SAM" id="MobiDB-lite"/>
    </source>
</evidence>
<proteinExistence type="predicted"/>
<accession>A0A839HDB6</accession>
<sequence length="118" mass="12783">MTKIAVWQQESALLLDQRAHGTRGEGDFDTPADRQEIDSGWRAVDLIVNHPSSSSNADKCGQCGCHLPLRVEVQWCSIDKQIIRQRIDGGCDHSPPLQKGVTRAASGGISAGLPHSIQ</sequence>
<evidence type="ECO:0000313" key="2">
    <source>
        <dbReference type="EMBL" id="MBB1125019.1"/>
    </source>
</evidence>
<name>A0A839HDB6_9GAMM</name>
<dbReference type="EMBL" id="JABVCQ010000003">
    <property type="protein sequence ID" value="MBB1125019.1"/>
    <property type="molecule type" value="Genomic_DNA"/>
</dbReference>
<organism evidence="2 3">
    <name type="scientific">Thiospirillum jenense</name>
    <dbReference type="NCBI Taxonomy" id="1653858"/>
    <lineage>
        <taxon>Bacteria</taxon>
        <taxon>Pseudomonadati</taxon>
        <taxon>Pseudomonadota</taxon>
        <taxon>Gammaproteobacteria</taxon>
        <taxon>Chromatiales</taxon>
        <taxon>Chromatiaceae</taxon>
        <taxon>Thiospirillum</taxon>
    </lineage>
</organism>
<reference evidence="2 3" key="1">
    <citation type="journal article" date="2020" name="Arch. Microbiol.">
        <title>The genome sequence of the giant phototrophic gammaproteobacterium Thiospirillum jenense gives insight into its physiological properties and phylogenetic relationships.</title>
        <authorList>
            <person name="Imhoff J.F."/>
            <person name="Meyer T.E."/>
            <person name="Kyndt J.A."/>
        </authorList>
    </citation>
    <scope>NUCLEOTIDE SEQUENCE [LARGE SCALE GENOMIC DNA]</scope>
    <source>
        <strain evidence="2 3">DSM 216</strain>
    </source>
</reference>
<comment type="caution">
    <text evidence="2">The sequence shown here is derived from an EMBL/GenBank/DDBJ whole genome shotgun (WGS) entry which is preliminary data.</text>
</comment>
<feature type="region of interest" description="Disordered" evidence="1">
    <location>
        <begin position="89"/>
        <end position="118"/>
    </location>
</feature>
<gene>
    <name evidence="2" type="ORF">HUK38_02085</name>
</gene>
<keyword evidence="3" id="KW-1185">Reference proteome</keyword>
<dbReference type="RefSeq" id="WP_182582129.1">
    <property type="nucleotide sequence ID" value="NZ_JABVCQ010000003.1"/>
</dbReference>
<evidence type="ECO:0000313" key="3">
    <source>
        <dbReference type="Proteomes" id="UP000548632"/>
    </source>
</evidence>